<evidence type="ECO:0000256" key="1">
    <source>
        <dbReference type="SAM" id="MobiDB-lite"/>
    </source>
</evidence>
<evidence type="ECO:0008006" key="5">
    <source>
        <dbReference type="Google" id="ProtNLM"/>
    </source>
</evidence>
<keyword evidence="4" id="KW-1185">Reference proteome</keyword>
<dbReference type="Proteomes" id="UP000297713">
    <property type="component" value="Unassembled WGS sequence"/>
</dbReference>
<accession>A0A4Y8P9T3</accession>
<gene>
    <name evidence="3" type="ORF">A7Q10_01085</name>
</gene>
<dbReference type="RefSeq" id="WP_134440491.1">
    <property type="nucleotide sequence ID" value="NZ_CP065957.1"/>
</dbReference>
<protein>
    <recommendedName>
        <fullName evidence="5">DUF3868 domain-containing protein</fullName>
    </recommendedName>
</protein>
<reference evidence="3 4" key="1">
    <citation type="submission" date="2016-05" db="EMBL/GenBank/DDBJ databases">
        <title>Diversity and Homogeneity among Thermoacidophilic Verrucomicrobia Methanotrophs Linked with Geographical Origin.</title>
        <authorList>
            <person name="Erikstad H.-A."/>
            <person name="Smestad N.B."/>
            <person name="Ceballos R.M."/>
            <person name="Birkeland N.-K."/>
        </authorList>
    </citation>
    <scope>NUCLEOTIDE SEQUENCE [LARGE SCALE GENOMIC DNA]</scope>
    <source>
        <strain evidence="3 4">Phi</strain>
    </source>
</reference>
<evidence type="ECO:0000313" key="3">
    <source>
        <dbReference type="EMBL" id="TFE67409.1"/>
    </source>
</evidence>
<dbReference type="AlphaFoldDB" id="A0A4Y8P9T3"/>
<comment type="caution">
    <text evidence="3">The sequence shown here is derived from an EMBL/GenBank/DDBJ whole genome shotgun (WGS) entry which is preliminary data.</text>
</comment>
<dbReference type="EMBL" id="LXQC01000154">
    <property type="protein sequence ID" value="TFE67409.1"/>
    <property type="molecule type" value="Genomic_DNA"/>
</dbReference>
<name>A0A4Y8P9T3_9BACT</name>
<feature type="region of interest" description="Disordered" evidence="1">
    <location>
        <begin position="146"/>
        <end position="169"/>
    </location>
</feature>
<evidence type="ECO:0000313" key="4">
    <source>
        <dbReference type="Proteomes" id="UP000297713"/>
    </source>
</evidence>
<evidence type="ECO:0000256" key="2">
    <source>
        <dbReference type="SAM" id="SignalP"/>
    </source>
</evidence>
<organism evidence="3 4">
    <name type="scientific">Methylacidiphilum caldifontis</name>
    <dbReference type="NCBI Taxonomy" id="2795386"/>
    <lineage>
        <taxon>Bacteria</taxon>
        <taxon>Pseudomonadati</taxon>
        <taxon>Verrucomicrobiota</taxon>
        <taxon>Methylacidiphilae</taxon>
        <taxon>Methylacidiphilales</taxon>
        <taxon>Methylacidiphilaceae</taxon>
        <taxon>Methylacidiphilum (ex Ratnadevi et al. 2023)</taxon>
    </lineage>
</organism>
<feature type="chain" id="PRO_5021232356" description="DUF3868 domain-containing protein" evidence="2">
    <location>
        <begin position="25"/>
        <end position="179"/>
    </location>
</feature>
<sequence length="179" mass="20419">MKLFRNVFNLCFLSLFLITPNGQADSPSLPLGAVVKNFSLPQRNTNGKLQATIHGEEAIAVSVNRIEIRKMKIELFDNDQITTVILSPRCDLWKLDNRLSTKNGAEVDRKDLKLTSQIMDWEIDNRKGIFRENVRMVLYNLPLGKQTSHKESHQSHQPPTPSLRTGNIPLLHHDIETKP</sequence>
<keyword evidence="2" id="KW-0732">Signal</keyword>
<proteinExistence type="predicted"/>
<dbReference type="OrthoDB" id="192897at2"/>
<feature type="signal peptide" evidence="2">
    <location>
        <begin position="1"/>
        <end position="24"/>
    </location>
</feature>